<evidence type="ECO:0000256" key="1">
    <source>
        <dbReference type="ARBA" id="ARBA00022723"/>
    </source>
</evidence>
<proteinExistence type="predicted"/>
<evidence type="ECO:0000313" key="5">
    <source>
        <dbReference type="Proteomes" id="UP000005561"/>
    </source>
</evidence>
<keyword evidence="2" id="KW-0378">Hydrolase</keyword>
<reference evidence="4" key="1">
    <citation type="submission" date="2009-07" db="EMBL/GenBank/DDBJ databases">
        <authorList>
            <person name="Weinstock G."/>
            <person name="Sodergren E."/>
            <person name="Clifton S."/>
            <person name="Fulton L."/>
            <person name="Fulton B."/>
            <person name="Courtney L."/>
            <person name="Fronick C."/>
            <person name="Harrison M."/>
            <person name="Strong C."/>
            <person name="Farmer C."/>
            <person name="Delahaunty K."/>
            <person name="Markovic C."/>
            <person name="Hall O."/>
            <person name="Minx P."/>
            <person name="Tomlinson C."/>
            <person name="Mitreva M."/>
            <person name="Nelson J."/>
            <person name="Hou S."/>
            <person name="Wollam A."/>
            <person name="Pepin K.H."/>
            <person name="Johnson M."/>
            <person name="Bhonagiri V."/>
            <person name="Nash W.E."/>
            <person name="Warren W."/>
            <person name="Chinwalla A."/>
            <person name="Mardis E.R."/>
            <person name="Wilson R.K."/>
        </authorList>
    </citation>
    <scope>NUCLEOTIDE SEQUENCE [LARGE SCALE GENOMIC DNA]</scope>
    <source>
        <strain evidence="4">DSM 14469</strain>
    </source>
</reference>
<protein>
    <submittedName>
        <fullName evidence="4">Peptidase dimerization domain protein</fullName>
    </submittedName>
</protein>
<dbReference type="InterPro" id="IPR002933">
    <property type="entry name" value="Peptidase_M20"/>
</dbReference>
<dbReference type="STRING" id="168384.SAMN05660368_01514"/>
<keyword evidence="5" id="KW-1185">Reference proteome</keyword>
<dbReference type="SUPFAM" id="SSF55031">
    <property type="entry name" value="Bacterial exopeptidase dimerisation domain"/>
    <property type="match status" value="1"/>
</dbReference>
<dbReference type="EMBL" id="ACCL02000006">
    <property type="protein sequence ID" value="EET61386.1"/>
    <property type="molecule type" value="Genomic_DNA"/>
</dbReference>
<evidence type="ECO:0000256" key="2">
    <source>
        <dbReference type="ARBA" id="ARBA00022801"/>
    </source>
</evidence>
<sequence>MGGCLERRIEILAEEYLEKSRKPDFGNFRKVTGEHIVMEHITQEDNVVEFGAQKCEHVTRRYDIQECEHVTHGCDTQECEHATRGCDTQECEHATRGCDTQECEHATLGYGTQKCEHIIREYVELHHDETIALLKKLAVIPAPSGQEEKRAAFVCKWLHKQGATEAFIDEVGNVVYPYQCETEQKLTVVMAHMDVVCQDTEELPLKEADGYLIGPGVRDDTANLVNMLMAIKFLFSHEAEKLCDKAASALCGRRENGILFVADVGEEGLGNLKGSRQIWKDYGSRIDRWICFDLNYNVIYNRAVGSRRYRISVHSEGGHSYKDFGKENAIVRLAEVITELYQVALPQNARVTYNVGRIEGGTTVNTIAQEASMLYEFRSESEEAMQFMENFLQNTLQRYQKKGVRIEAEVLGIRPGNGRVDEKKQEKLTQRCRNIIRKYYDGDIICDAGSTDGNIPLSHGVPSVTIGTALGDGTHTRQETVEIESMKTGQKIAVELICDLISG</sequence>
<organism evidence="4 5">
    <name type="scientific">Marvinbryantia formatexigens DSM 14469</name>
    <dbReference type="NCBI Taxonomy" id="478749"/>
    <lineage>
        <taxon>Bacteria</taxon>
        <taxon>Bacillati</taxon>
        <taxon>Bacillota</taxon>
        <taxon>Clostridia</taxon>
        <taxon>Lachnospirales</taxon>
        <taxon>Lachnospiraceae</taxon>
        <taxon>Marvinbryantia</taxon>
    </lineage>
</organism>
<dbReference type="Gene3D" id="3.40.630.10">
    <property type="entry name" value="Zn peptidases"/>
    <property type="match status" value="1"/>
</dbReference>
<accession>C6LDF2</accession>
<dbReference type="SUPFAM" id="SSF53187">
    <property type="entry name" value="Zn-dependent exopeptidases"/>
    <property type="match status" value="1"/>
</dbReference>
<dbReference type="InterPro" id="IPR050072">
    <property type="entry name" value="Peptidase_M20A"/>
</dbReference>
<dbReference type="Pfam" id="PF07687">
    <property type="entry name" value="M20_dimer"/>
    <property type="match status" value="1"/>
</dbReference>
<name>C6LDF2_9FIRM</name>
<dbReference type="GO" id="GO:0016787">
    <property type="term" value="F:hydrolase activity"/>
    <property type="evidence" value="ECO:0007669"/>
    <property type="project" value="UniProtKB-KW"/>
</dbReference>
<dbReference type="PANTHER" id="PTHR43808">
    <property type="entry name" value="ACETYLORNITHINE DEACETYLASE"/>
    <property type="match status" value="1"/>
</dbReference>
<evidence type="ECO:0000313" key="4">
    <source>
        <dbReference type="EMBL" id="EET61386.1"/>
    </source>
</evidence>
<dbReference type="PANTHER" id="PTHR43808:SF17">
    <property type="entry name" value="PEPTIDASE M20"/>
    <property type="match status" value="1"/>
</dbReference>
<feature type="domain" description="Peptidase M20 dimerisation" evidence="3">
    <location>
        <begin position="305"/>
        <end position="402"/>
    </location>
</feature>
<dbReference type="InterPro" id="IPR011650">
    <property type="entry name" value="Peptidase_M20_dimer"/>
</dbReference>
<dbReference type="eggNOG" id="COG0624">
    <property type="taxonomic scope" value="Bacteria"/>
</dbReference>
<dbReference type="Gene3D" id="3.30.70.360">
    <property type="match status" value="1"/>
</dbReference>
<evidence type="ECO:0000259" key="3">
    <source>
        <dbReference type="Pfam" id="PF07687"/>
    </source>
</evidence>
<dbReference type="GO" id="GO:0046872">
    <property type="term" value="F:metal ion binding"/>
    <property type="evidence" value="ECO:0007669"/>
    <property type="project" value="UniProtKB-KW"/>
</dbReference>
<dbReference type="Proteomes" id="UP000005561">
    <property type="component" value="Unassembled WGS sequence"/>
</dbReference>
<dbReference type="AlphaFoldDB" id="C6LDF2"/>
<comment type="caution">
    <text evidence="4">The sequence shown here is derived from an EMBL/GenBank/DDBJ whole genome shotgun (WGS) entry which is preliminary data.</text>
</comment>
<gene>
    <name evidence="4" type="ORF">BRYFOR_06561</name>
</gene>
<dbReference type="Pfam" id="PF01546">
    <property type="entry name" value="Peptidase_M20"/>
    <property type="match status" value="1"/>
</dbReference>
<keyword evidence="1" id="KW-0479">Metal-binding</keyword>
<dbReference type="InterPro" id="IPR036264">
    <property type="entry name" value="Bact_exopeptidase_dim_dom"/>
</dbReference>